<evidence type="ECO:0000259" key="2">
    <source>
        <dbReference type="Pfam" id="PF03372"/>
    </source>
</evidence>
<dbReference type="SUPFAM" id="SSF56219">
    <property type="entry name" value="DNase I-like"/>
    <property type="match status" value="1"/>
</dbReference>
<keyword evidence="1" id="KW-0472">Membrane</keyword>
<feature type="transmembrane region" description="Helical" evidence="1">
    <location>
        <begin position="62"/>
        <end position="79"/>
    </location>
</feature>
<sequence>MKKLKNKIYLFYFSFLNVWCLLKLLISEDYILIRWPSYFFDFIFVSSLFFLIFSIKFISKIYLLFIILPFLVFIDGNKFKVDSVNEKSIKILTYSVMGRNMDYDPIIDAIKSEEPDIIFLQEVNFPNKINTEWLNDNYLFRSERLESGLIILSKFEIISHDYFQNALKSTVLIDGKLVDLFNIHSIRSIFNYERYKKYTDSLLINFINASEIAIVAGDFNMVPHNDFYKKITEYYKDTCTGICGYTFPASGRKIGAFAPFLRIDYIFSRGTRCAYGSKVLIEKTSSDHYPIVSNVCV</sequence>
<dbReference type="Pfam" id="PF03372">
    <property type="entry name" value="Exo_endo_phos"/>
    <property type="match status" value="1"/>
</dbReference>
<organism evidence="3 4">
    <name type="scientific">Pseudoalteromonas neustonica</name>
    <dbReference type="NCBI Taxonomy" id="1840331"/>
    <lineage>
        <taxon>Bacteria</taxon>
        <taxon>Pseudomonadati</taxon>
        <taxon>Pseudomonadota</taxon>
        <taxon>Gammaproteobacteria</taxon>
        <taxon>Alteromonadales</taxon>
        <taxon>Pseudoalteromonadaceae</taxon>
        <taxon>Pseudoalteromonas</taxon>
    </lineage>
</organism>
<evidence type="ECO:0000313" key="4">
    <source>
        <dbReference type="Proteomes" id="UP001388366"/>
    </source>
</evidence>
<keyword evidence="3" id="KW-0540">Nuclease</keyword>
<keyword evidence="1" id="KW-1133">Transmembrane helix</keyword>
<evidence type="ECO:0000313" key="3">
    <source>
        <dbReference type="EMBL" id="MEM5550490.1"/>
    </source>
</evidence>
<keyword evidence="3" id="KW-0255">Endonuclease</keyword>
<dbReference type="InterPro" id="IPR051916">
    <property type="entry name" value="GPI-anchor_lipid_remodeler"/>
</dbReference>
<comment type="caution">
    <text evidence="3">The sequence shown here is derived from an EMBL/GenBank/DDBJ whole genome shotgun (WGS) entry which is preliminary data.</text>
</comment>
<accession>A0ABU9U0C4</accession>
<evidence type="ECO:0000256" key="1">
    <source>
        <dbReference type="SAM" id="Phobius"/>
    </source>
</evidence>
<reference evidence="3 4" key="1">
    <citation type="submission" date="2024-03" db="EMBL/GenBank/DDBJ databases">
        <title>Community enrichment and isolation of bacterial strains for fucoidan degradation.</title>
        <authorList>
            <person name="Sichert A."/>
        </authorList>
    </citation>
    <scope>NUCLEOTIDE SEQUENCE [LARGE SCALE GENOMIC DNA]</scope>
    <source>
        <strain evidence="3 4">AS81</strain>
    </source>
</reference>
<dbReference type="InterPro" id="IPR036691">
    <property type="entry name" value="Endo/exonu/phosph_ase_sf"/>
</dbReference>
<dbReference type="PANTHER" id="PTHR14859:SF1">
    <property type="entry name" value="PGAP2-INTERACTING PROTEIN"/>
    <property type="match status" value="1"/>
</dbReference>
<dbReference type="RefSeq" id="WP_342883631.1">
    <property type="nucleotide sequence ID" value="NZ_JBBMQU010000009.1"/>
</dbReference>
<feature type="transmembrane region" description="Helical" evidence="1">
    <location>
        <begin position="9"/>
        <end position="26"/>
    </location>
</feature>
<dbReference type="GO" id="GO:0004519">
    <property type="term" value="F:endonuclease activity"/>
    <property type="evidence" value="ECO:0007669"/>
    <property type="project" value="UniProtKB-KW"/>
</dbReference>
<keyword evidence="1" id="KW-0812">Transmembrane</keyword>
<protein>
    <submittedName>
        <fullName evidence="3">Endonuclease/exonuclease/phosphatase family protein</fullName>
    </submittedName>
</protein>
<feature type="domain" description="Endonuclease/exonuclease/phosphatase" evidence="2">
    <location>
        <begin position="100"/>
        <end position="288"/>
    </location>
</feature>
<gene>
    <name evidence="3" type="ORF">WNY63_07095</name>
</gene>
<dbReference type="PANTHER" id="PTHR14859">
    <property type="entry name" value="CALCOFLUOR WHITE HYPERSENSITIVE PROTEIN PRECURSOR"/>
    <property type="match status" value="1"/>
</dbReference>
<dbReference type="Gene3D" id="3.60.10.10">
    <property type="entry name" value="Endonuclease/exonuclease/phosphatase"/>
    <property type="match status" value="1"/>
</dbReference>
<dbReference type="EMBL" id="JBBMQU010000009">
    <property type="protein sequence ID" value="MEM5550490.1"/>
    <property type="molecule type" value="Genomic_DNA"/>
</dbReference>
<keyword evidence="3" id="KW-0378">Hydrolase</keyword>
<keyword evidence="4" id="KW-1185">Reference proteome</keyword>
<dbReference type="InterPro" id="IPR005135">
    <property type="entry name" value="Endo/exonuclease/phosphatase"/>
</dbReference>
<name>A0ABU9U0C4_9GAMM</name>
<proteinExistence type="predicted"/>
<dbReference type="Proteomes" id="UP001388366">
    <property type="component" value="Unassembled WGS sequence"/>
</dbReference>